<dbReference type="PATRIC" id="fig|1235990.3.peg.794"/>
<name>U3U8P3_9GAMM</name>
<evidence type="ECO:0000256" key="2">
    <source>
        <dbReference type="ARBA" id="ARBA00093450"/>
    </source>
</evidence>
<dbReference type="EMBL" id="AP012554">
    <property type="protein sequence ID" value="BAO00769.1"/>
    <property type="molecule type" value="Genomic_DNA"/>
</dbReference>
<proteinExistence type="inferred from homology"/>
<dbReference type="HAMAP" id="MF_00632">
    <property type="entry name" value="UPF0234"/>
    <property type="match status" value="1"/>
</dbReference>
<dbReference type="AlphaFoldDB" id="U3U8P3"/>
<dbReference type="NCBIfam" id="NF003819">
    <property type="entry name" value="PRK05412.1"/>
    <property type="match status" value="1"/>
</dbReference>
<dbReference type="Gene3D" id="3.30.70.990">
    <property type="entry name" value="YajQ-like, domain 2"/>
    <property type="match status" value="1"/>
</dbReference>
<organism evidence="4 5">
    <name type="scientific">Candidatus Pantoea carbekii</name>
    <dbReference type="NCBI Taxonomy" id="1235990"/>
    <lineage>
        <taxon>Bacteria</taxon>
        <taxon>Pseudomonadati</taxon>
        <taxon>Pseudomonadota</taxon>
        <taxon>Gammaproteobacteria</taxon>
        <taxon>Enterobacterales</taxon>
        <taxon>Erwiniaceae</taxon>
        <taxon>Pantoea</taxon>
    </lineage>
</organism>
<reference evidence="4 5" key="1">
    <citation type="submission" date="2012-10" db="EMBL/GenBank/DDBJ databases">
        <title>Genome sequence of the symbiont of the pentatomidae stink bug Halyomorpha halys.</title>
        <authorList>
            <person name="Kobayashi H."/>
            <person name="Fujii-Muramatsu R."/>
            <person name="Takeishi K."/>
            <person name="Noda H."/>
        </authorList>
    </citation>
    <scope>NUCLEOTIDE SEQUENCE [LARGE SCALE GENOMIC DNA]</scope>
</reference>
<dbReference type="InterPro" id="IPR035570">
    <property type="entry name" value="UPF0234_N"/>
</dbReference>
<gene>
    <name evidence="4" type="primary">yajQ</name>
    <name evidence="4" type="ORF">HHS_07990</name>
</gene>
<comment type="similarity">
    <text evidence="2 3">Belongs to the YajQ family.</text>
</comment>
<dbReference type="InterPro" id="IPR036183">
    <property type="entry name" value="YajQ-like_sf"/>
</dbReference>
<sequence length="163" mass="19034">MPSFDIVSEIELQQVRNAVENANREVSIRFDFRNVIANIELNEKEEIIKITSESNFQIGQLVNILRENLIKRGIETKAIEIAKEVNYNGKLCIMQVKLKNGIDRDVAKDLLKVIKKSKLKVQFQIQGNELRIIGKSRDILQRVIILVRNHDFNQPFQFKNFRD</sequence>
<evidence type="ECO:0000256" key="3">
    <source>
        <dbReference type="HAMAP-Rule" id="MF_00632"/>
    </source>
</evidence>
<dbReference type="Pfam" id="PF04461">
    <property type="entry name" value="YajQ"/>
    <property type="match status" value="1"/>
</dbReference>
<evidence type="ECO:0000256" key="1">
    <source>
        <dbReference type="ARBA" id="ARBA00022741"/>
    </source>
</evidence>
<dbReference type="RefSeq" id="WP_022564788.1">
    <property type="nucleotide sequence ID" value="NZ_CP010907.1"/>
</dbReference>
<dbReference type="CDD" id="cd11740">
    <property type="entry name" value="YajQ_like"/>
    <property type="match status" value="1"/>
</dbReference>
<protein>
    <recommendedName>
        <fullName evidence="3">Nucleotide-binding protein HHS_07990</fullName>
    </recommendedName>
</protein>
<comment type="function">
    <text evidence="3">Nucleotide-binding protein.</text>
</comment>
<keyword evidence="1 3" id="KW-0547">Nucleotide-binding</keyword>
<dbReference type="PANTHER" id="PTHR30476:SF0">
    <property type="entry name" value="UPF0234 PROTEIN YAJQ"/>
    <property type="match status" value="1"/>
</dbReference>
<dbReference type="GO" id="GO:0000166">
    <property type="term" value="F:nucleotide binding"/>
    <property type="evidence" value="ECO:0007669"/>
    <property type="project" value="UniProtKB-UniRule"/>
</dbReference>
<dbReference type="eggNOG" id="COG1666">
    <property type="taxonomic scope" value="Bacteria"/>
</dbReference>
<evidence type="ECO:0000313" key="4">
    <source>
        <dbReference type="EMBL" id="BAO00769.1"/>
    </source>
</evidence>
<dbReference type="SUPFAM" id="SSF89963">
    <property type="entry name" value="YajQ-like"/>
    <property type="match status" value="2"/>
</dbReference>
<keyword evidence="5" id="KW-1185">Reference proteome</keyword>
<dbReference type="InterPro" id="IPR007551">
    <property type="entry name" value="YajQ/Smlt4090-like"/>
</dbReference>
<dbReference type="GO" id="GO:0005829">
    <property type="term" value="C:cytosol"/>
    <property type="evidence" value="ECO:0007669"/>
    <property type="project" value="TreeGrafter"/>
</dbReference>
<dbReference type="Proteomes" id="UP000016900">
    <property type="component" value="Chromosome"/>
</dbReference>
<dbReference type="KEGG" id="pck:BMSBPS_0433"/>
<dbReference type="KEGG" id="hhs:HHS_07990"/>
<evidence type="ECO:0000313" key="5">
    <source>
        <dbReference type="Proteomes" id="UP000016900"/>
    </source>
</evidence>
<accession>U3U8P3</accession>
<dbReference type="OrthoDB" id="9801447at2"/>
<dbReference type="InterPro" id="IPR035571">
    <property type="entry name" value="UPF0234-like_C"/>
</dbReference>
<dbReference type="PANTHER" id="PTHR30476">
    <property type="entry name" value="UPF0234 PROTEIN YAJQ"/>
    <property type="match status" value="1"/>
</dbReference>
<dbReference type="Gene3D" id="3.30.70.860">
    <property type="match status" value="1"/>
</dbReference>